<reference evidence="6 7" key="1">
    <citation type="journal article" date="2016" name="Nat. Commun.">
        <title>Thousands of microbial genomes shed light on interconnected biogeochemical processes in an aquifer system.</title>
        <authorList>
            <person name="Anantharaman K."/>
            <person name="Brown C.T."/>
            <person name="Hug L.A."/>
            <person name="Sharon I."/>
            <person name="Castelle C.J."/>
            <person name="Probst A.J."/>
            <person name="Thomas B.C."/>
            <person name="Singh A."/>
            <person name="Wilkins M.J."/>
            <person name="Karaoz U."/>
            <person name="Brodie E.L."/>
            <person name="Williams K.H."/>
            <person name="Hubbard S.S."/>
            <person name="Banfield J.F."/>
        </authorList>
    </citation>
    <scope>NUCLEOTIDE SEQUENCE [LARGE SCALE GENOMIC DNA]</scope>
</reference>
<dbReference type="CDD" id="cd01335">
    <property type="entry name" value="Radical_SAM"/>
    <property type="match status" value="1"/>
</dbReference>
<evidence type="ECO:0000256" key="1">
    <source>
        <dbReference type="ARBA" id="ARBA00022691"/>
    </source>
</evidence>
<dbReference type="InterPro" id="IPR007197">
    <property type="entry name" value="rSAM"/>
</dbReference>
<evidence type="ECO:0000313" key="7">
    <source>
        <dbReference type="Proteomes" id="UP000177876"/>
    </source>
</evidence>
<dbReference type="STRING" id="1797197.A2Y75_05100"/>
<dbReference type="Proteomes" id="UP000177876">
    <property type="component" value="Unassembled WGS sequence"/>
</dbReference>
<dbReference type="SFLD" id="SFLDG01067">
    <property type="entry name" value="SPASM/twitch_domain_containing"/>
    <property type="match status" value="1"/>
</dbReference>
<feature type="domain" description="Radical SAM core" evidence="5">
    <location>
        <begin position="87"/>
        <end position="299"/>
    </location>
</feature>
<evidence type="ECO:0000256" key="2">
    <source>
        <dbReference type="ARBA" id="ARBA00022723"/>
    </source>
</evidence>
<proteinExistence type="predicted"/>
<dbReference type="GO" id="GO:0051536">
    <property type="term" value="F:iron-sulfur cluster binding"/>
    <property type="evidence" value="ECO:0007669"/>
    <property type="project" value="UniProtKB-KW"/>
</dbReference>
<sequence>MSCSDSYLRLADHMHLKVLEGPYVYDIKSDELYELSREALDFLSRCDGSKTTAELRPEMDFLELCLDEGVLRQLQKPQMREIACALNESPSLRYLMLEVTDRCNLRCRHCYLGEAGHRDLEWETVQRILDDCDEIGLLRLIITGGEPFLYPHFEQLNSSLAGRSFRSIITSNGTAMDGQQLEILNVQEIQFSIDGLAPGHNLLRGEGNFEKTMTSVGRALQAGFDVSVATIIHSGNYDQLEALGELLSKIGVSSWTLEFPVPSGRMADHIDLMPDPVIAAPYFELEWGWGAHESLEGYACGAHLACIDTSGRFVKCGYYRRITGGNSARGLRQNWIALPKMRLEGVCSDCELLAECGGGCRYRAESLCGPGAGDPVMCARLGKRPSFKEKSPSA</sequence>
<dbReference type="Pfam" id="PF04055">
    <property type="entry name" value="Radical_SAM"/>
    <property type="match status" value="1"/>
</dbReference>
<name>A0A1F2WQF4_9ACTN</name>
<dbReference type="SFLD" id="SFLDS00029">
    <property type="entry name" value="Radical_SAM"/>
    <property type="match status" value="1"/>
</dbReference>
<evidence type="ECO:0000259" key="5">
    <source>
        <dbReference type="PROSITE" id="PS51918"/>
    </source>
</evidence>
<keyword evidence="2" id="KW-0479">Metal-binding</keyword>
<organism evidence="6 7">
    <name type="scientific">Candidatus Solincola sediminis</name>
    <dbReference type="NCBI Taxonomy" id="1797199"/>
    <lineage>
        <taxon>Bacteria</taxon>
        <taxon>Bacillati</taxon>
        <taxon>Actinomycetota</taxon>
        <taxon>Candidatus Geothermincolia</taxon>
        <taxon>Candidatus Geothermincolales</taxon>
        <taxon>Candidatus Geothermincolaceae</taxon>
        <taxon>Candidatus Solincola</taxon>
    </lineage>
</organism>
<dbReference type="InterPro" id="IPR013785">
    <property type="entry name" value="Aldolase_TIM"/>
</dbReference>
<dbReference type="PANTHER" id="PTHR11228">
    <property type="entry name" value="RADICAL SAM DOMAIN PROTEIN"/>
    <property type="match status" value="1"/>
</dbReference>
<evidence type="ECO:0000256" key="3">
    <source>
        <dbReference type="ARBA" id="ARBA00023004"/>
    </source>
</evidence>
<dbReference type="AlphaFoldDB" id="A0A1F2WQF4"/>
<keyword evidence="4" id="KW-0411">Iron-sulfur</keyword>
<dbReference type="EMBL" id="MELK01000018">
    <property type="protein sequence ID" value="OFW59107.1"/>
    <property type="molecule type" value="Genomic_DNA"/>
</dbReference>
<comment type="caution">
    <text evidence="6">The sequence shown here is derived from an EMBL/GenBank/DDBJ whole genome shotgun (WGS) entry which is preliminary data.</text>
</comment>
<accession>A0A1F2WQF4</accession>
<dbReference type="InterPro" id="IPR058240">
    <property type="entry name" value="rSAM_sf"/>
</dbReference>
<dbReference type="SUPFAM" id="SSF102114">
    <property type="entry name" value="Radical SAM enzymes"/>
    <property type="match status" value="1"/>
</dbReference>
<keyword evidence="3" id="KW-0408">Iron</keyword>
<dbReference type="Gene3D" id="3.20.20.70">
    <property type="entry name" value="Aldolase class I"/>
    <property type="match status" value="1"/>
</dbReference>
<protein>
    <recommendedName>
        <fullName evidence="5">Radical SAM core domain-containing protein</fullName>
    </recommendedName>
</protein>
<dbReference type="PROSITE" id="PS51918">
    <property type="entry name" value="RADICAL_SAM"/>
    <property type="match status" value="1"/>
</dbReference>
<evidence type="ECO:0000313" key="6">
    <source>
        <dbReference type="EMBL" id="OFW59107.1"/>
    </source>
</evidence>
<gene>
    <name evidence="6" type="ORF">A2Y75_05100</name>
</gene>
<keyword evidence="1" id="KW-0949">S-adenosyl-L-methionine</keyword>
<dbReference type="GO" id="GO:0003824">
    <property type="term" value="F:catalytic activity"/>
    <property type="evidence" value="ECO:0007669"/>
    <property type="project" value="InterPro"/>
</dbReference>
<dbReference type="InterPro" id="IPR050377">
    <property type="entry name" value="Radical_SAM_PqqE_MftC-like"/>
</dbReference>
<evidence type="ECO:0000256" key="4">
    <source>
        <dbReference type="ARBA" id="ARBA00023014"/>
    </source>
</evidence>
<dbReference type="GO" id="GO:0046872">
    <property type="term" value="F:metal ion binding"/>
    <property type="evidence" value="ECO:0007669"/>
    <property type="project" value="UniProtKB-KW"/>
</dbReference>
<dbReference type="PANTHER" id="PTHR11228:SF7">
    <property type="entry name" value="PQQA PEPTIDE CYCLASE"/>
    <property type="match status" value="1"/>
</dbReference>